<dbReference type="AlphaFoldDB" id="A0A8T2R6A0"/>
<dbReference type="Gene3D" id="3.40.1000.10">
    <property type="entry name" value="Mog1/PsbP, alpha/beta/alpha sandwich"/>
    <property type="match status" value="1"/>
</dbReference>
<accession>A0A8T2R6A0</accession>
<dbReference type="PANTHER" id="PTHR31407">
    <property type="match status" value="1"/>
</dbReference>
<reference evidence="3" key="1">
    <citation type="submission" date="2021-08" db="EMBL/GenBank/DDBJ databases">
        <title>WGS assembly of Ceratopteris richardii.</title>
        <authorList>
            <person name="Marchant D.B."/>
            <person name="Chen G."/>
            <person name="Jenkins J."/>
            <person name="Shu S."/>
            <person name="Leebens-Mack J."/>
            <person name="Grimwood J."/>
            <person name="Schmutz J."/>
            <person name="Soltis P."/>
            <person name="Soltis D."/>
            <person name="Chen Z.-H."/>
        </authorList>
    </citation>
    <scope>NUCLEOTIDE SEQUENCE</scope>
    <source>
        <strain evidence="3">Whitten #5841</strain>
        <tissue evidence="3">Leaf</tissue>
    </source>
</reference>
<dbReference type="PANTHER" id="PTHR31407:SF16">
    <property type="entry name" value="PSBP DOMAIN-CONTAINING PROTEIN 7, CHLOROPLASTIC"/>
    <property type="match status" value="1"/>
</dbReference>
<dbReference type="GO" id="GO:0009654">
    <property type="term" value="C:photosystem II oxygen evolving complex"/>
    <property type="evidence" value="ECO:0007669"/>
    <property type="project" value="InterPro"/>
</dbReference>
<dbReference type="Pfam" id="PF01789">
    <property type="entry name" value="PsbP"/>
    <property type="match status" value="1"/>
</dbReference>
<dbReference type="PROSITE" id="PS51257">
    <property type="entry name" value="PROKAR_LIPOPROTEIN"/>
    <property type="match status" value="1"/>
</dbReference>
<organism evidence="3 4">
    <name type="scientific">Ceratopteris richardii</name>
    <name type="common">Triangle waterfern</name>
    <dbReference type="NCBI Taxonomy" id="49495"/>
    <lineage>
        <taxon>Eukaryota</taxon>
        <taxon>Viridiplantae</taxon>
        <taxon>Streptophyta</taxon>
        <taxon>Embryophyta</taxon>
        <taxon>Tracheophyta</taxon>
        <taxon>Polypodiopsida</taxon>
        <taxon>Polypodiidae</taxon>
        <taxon>Polypodiales</taxon>
        <taxon>Pteridineae</taxon>
        <taxon>Pteridaceae</taxon>
        <taxon>Parkerioideae</taxon>
        <taxon>Ceratopteris</taxon>
    </lineage>
</organism>
<dbReference type="NCBIfam" id="NF040946">
    <property type="entry name" value="PSII_PsbP"/>
    <property type="match status" value="1"/>
</dbReference>
<dbReference type="InterPro" id="IPR002683">
    <property type="entry name" value="PsbP_C"/>
</dbReference>
<sequence length="317" mass="34738">MAPCKVVLPSTAVVGCIGNFDSSRSWVARKQLLAQARRIRIVSFAEKPKASRRDPPSSTNNTEGPLQPPEEGDVFVNKDLTLAVSSFSRRILIGVSASSAVALGGNLAGITSFLLSFNAGFSRSLRLDVVYPINGFKRCLEKNFEFLYPESWVGDQRLLYRAAERAEKERLYGEAAGTKSSISSLVEPVVAFGPPGSIGELNVSVIAAPIPPGFRLDKLGDPKEVGEVILKSFIGKRGVTPTLLHAEKNEDFVNGETLVYYKLDFVVEGQSFLRHNVSVYAAYNGQLFSMNVQTPEKLWTSMEKQVIEMATSFKVRP</sequence>
<gene>
    <name evidence="3" type="ORF">KP509_30G075400</name>
</gene>
<evidence type="ECO:0000256" key="1">
    <source>
        <dbReference type="SAM" id="MobiDB-lite"/>
    </source>
</evidence>
<proteinExistence type="predicted"/>
<protein>
    <recommendedName>
        <fullName evidence="2">PsbP C-terminal domain-containing protein</fullName>
    </recommendedName>
</protein>
<dbReference type="GO" id="GO:0015979">
    <property type="term" value="P:photosynthesis"/>
    <property type="evidence" value="ECO:0007669"/>
    <property type="project" value="InterPro"/>
</dbReference>
<name>A0A8T2R6A0_CERRI</name>
<dbReference type="EMBL" id="CM035435">
    <property type="protein sequence ID" value="KAH7291073.1"/>
    <property type="molecule type" value="Genomic_DNA"/>
</dbReference>
<dbReference type="OrthoDB" id="414405at2759"/>
<dbReference type="GO" id="GO:0005509">
    <property type="term" value="F:calcium ion binding"/>
    <property type="evidence" value="ECO:0007669"/>
    <property type="project" value="InterPro"/>
</dbReference>
<evidence type="ECO:0000313" key="4">
    <source>
        <dbReference type="Proteomes" id="UP000825935"/>
    </source>
</evidence>
<evidence type="ECO:0000313" key="3">
    <source>
        <dbReference type="EMBL" id="KAH7291073.1"/>
    </source>
</evidence>
<evidence type="ECO:0000259" key="2">
    <source>
        <dbReference type="Pfam" id="PF01789"/>
    </source>
</evidence>
<dbReference type="SUPFAM" id="SSF55724">
    <property type="entry name" value="Mog1p/PsbP-like"/>
    <property type="match status" value="1"/>
</dbReference>
<feature type="domain" description="PsbP C-terminal" evidence="2">
    <location>
        <begin position="141"/>
        <end position="315"/>
    </location>
</feature>
<comment type="caution">
    <text evidence="3">The sequence shown here is derived from an EMBL/GenBank/DDBJ whole genome shotgun (WGS) entry which is preliminary data.</text>
</comment>
<dbReference type="OMA" id="LARFTHC"/>
<dbReference type="Proteomes" id="UP000825935">
    <property type="component" value="Chromosome 30"/>
</dbReference>
<dbReference type="GO" id="GO:0019898">
    <property type="term" value="C:extrinsic component of membrane"/>
    <property type="evidence" value="ECO:0007669"/>
    <property type="project" value="InterPro"/>
</dbReference>
<keyword evidence="4" id="KW-1185">Reference proteome</keyword>
<feature type="region of interest" description="Disordered" evidence="1">
    <location>
        <begin position="47"/>
        <end position="72"/>
    </location>
</feature>
<dbReference type="InterPro" id="IPR016123">
    <property type="entry name" value="Mog1/PsbP_a/b/a-sand"/>
</dbReference>